<dbReference type="AlphaFoldDB" id="A0A4Q2JI67"/>
<accession>A0A4Q2JI67</accession>
<comment type="caution">
    <text evidence="2">The sequence shown here is derived from an EMBL/GenBank/DDBJ whole genome shotgun (WGS) entry which is preliminary data.</text>
</comment>
<dbReference type="Proteomes" id="UP000292881">
    <property type="component" value="Unassembled WGS sequence"/>
</dbReference>
<evidence type="ECO:0000259" key="1">
    <source>
        <dbReference type="Pfam" id="PF12728"/>
    </source>
</evidence>
<dbReference type="NCBIfam" id="TIGR01764">
    <property type="entry name" value="excise"/>
    <property type="match status" value="1"/>
</dbReference>
<name>A0A4Q2JI67_9MICO</name>
<gene>
    <name evidence="2" type="ORF">ESO86_13730</name>
</gene>
<dbReference type="Pfam" id="PF12728">
    <property type="entry name" value="HTH_17"/>
    <property type="match status" value="1"/>
</dbReference>
<dbReference type="OrthoDB" id="5524782at2"/>
<dbReference type="InterPro" id="IPR041657">
    <property type="entry name" value="HTH_17"/>
</dbReference>
<dbReference type="GO" id="GO:0003677">
    <property type="term" value="F:DNA binding"/>
    <property type="evidence" value="ECO:0007669"/>
    <property type="project" value="UniProtKB-KW"/>
</dbReference>
<dbReference type="RefSeq" id="WP_129235512.1">
    <property type="nucleotide sequence ID" value="NZ_SDPL01000337.1"/>
</dbReference>
<proteinExistence type="predicted"/>
<evidence type="ECO:0000313" key="2">
    <source>
        <dbReference type="EMBL" id="RXZ45707.1"/>
    </source>
</evidence>
<dbReference type="InterPro" id="IPR010093">
    <property type="entry name" value="SinI_DNA-bd"/>
</dbReference>
<feature type="domain" description="Helix-turn-helix" evidence="1">
    <location>
        <begin position="13"/>
        <end position="64"/>
    </location>
</feature>
<evidence type="ECO:0000313" key="3">
    <source>
        <dbReference type="Proteomes" id="UP000292881"/>
    </source>
</evidence>
<protein>
    <submittedName>
        <fullName evidence="2">DNA-binding protein</fullName>
    </submittedName>
</protein>
<keyword evidence="2" id="KW-0238">DNA-binding</keyword>
<sequence>MVHHAAGEPLGRFLTIADTAEVLAVDVEAVHELVMSGELPAIRIGDRGPWRVERSQLEVFIEMRYESTRREVAWNEGEFANVIEFAGVRPGGLRPVD</sequence>
<dbReference type="EMBL" id="SDPL01000337">
    <property type="protein sequence ID" value="RXZ45707.1"/>
    <property type="molecule type" value="Genomic_DNA"/>
</dbReference>
<keyword evidence="3" id="KW-1185">Reference proteome</keyword>
<organism evidence="2 3">
    <name type="scientific">Agromyces binzhouensis</name>
    <dbReference type="NCBI Taxonomy" id="1817495"/>
    <lineage>
        <taxon>Bacteria</taxon>
        <taxon>Bacillati</taxon>
        <taxon>Actinomycetota</taxon>
        <taxon>Actinomycetes</taxon>
        <taxon>Micrococcales</taxon>
        <taxon>Microbacteriaceae</taxon>
        <taxon>Agromyces</taxon>
    </lineage>
</organism>
<reference evidence="2 3" key="1">
    <citation type="submission" date="2019-01" db="EMBL/GenBank/DDBJ databases">
        <authorList>
            <person name="Li J."/>
        </authorList>
    </citation>
    <scope>NUCLEOTIDE SEQUENCE [LARGE SCALE GENOMIC DNA]</scope>
    <source>
        <strain evidence="2 3">CGMCC 4.7180</strain>
    </source>
</reference>